<reference evidence="1 2" key="1">
    <citation type="journal article" date="2019" name="Int. J. Syst. Evol. Microbiol.">
        <title>The Global Catalogue of Microorganisms (GCM) 10K type strain sequencing project: providing services to taxonomists for standard genome sequencing and annotation.</title>
        <authorList>
            <consortium name="The Broad Institute Genomics Platform"/>
            <consortium name="The Broad Institute Genome Sequencing Center for Infectious Disease"/>
            <person name="Wu L."/>
            <person name="Ma J."/>
        </authorList>
    </citation>
    <scope>NUCLEOTIDE SEQUENCE [LARGE SCALE GENOMIC DNA]</scope>
    <source>
        <strain evidence="1 2">JCM 16009</strain>
    </source>
</reference>
<sequence length="131" mass="14130">MGELRRRWREHLHRLRAAEAADERADLALVREVLAAAAADARDLPVAVRVLEAAAVLAPGRGLLAQRAVEQLWHVLFAGNGEPVRWHLQPGVHALHLDDLAGWEDSAPLPDVAAALERAAVLADAQIADAT</sequence>
<name>A0ABN2NIJ2_9PSEU</name>
<accession>A0ABN2NIJ2</accession>
<comment type="caution">
    <text evidence="1">The sequence shown here is derived from an EMBL/GenBank/DDBJ whole genome shotgun (WGS) entry which is preliminary data.</text>
</comment>
<dbReference type="RefSeq" id="WP_344422965.1">
    <property type="nucleotide sequence ID" value="NZ_BAAAQK010000022.1"/>
</dbReference>
<protein>
    <submittedName>
        <fullName evidence="1">Uncharacterized protein</fullName>
    </submittedName>
</protein>
<evidence type="ECO:0000313" key="1">
    <source>
        <dbReference type="EMBL" id="GAA1866846.1"/>
    </source>
</evidence>
<proteinExistence type="predicted"/>
<evidence type="ECO:0000313" key="2">
    <source>
        <dbReference type="Proteomes" id="UP001500449"/>
    </source>
</evidence>
<keyword evidence="2" id="KW-1185">Reference proteome</keyword>
<dbReference type="Proteomes" id="UP001500449">
    <property type="component" value="Unassembled WGS sequence"/>
</dbReference>
<gene>
    <name evidence="1" type="ORF">GCM10009836_54090</name>
</gene>
<organism evidence="1 2">
    <name type="scientific">Pseudonocardia ailaonensis</name>
    <dbReference type="NCBI Taxonomy" id="367279"/>
    <lineage>
        <taxon>Bacteria</taxon>
        <taxon>Bacillati</taxon>
        <taxon>Actinomycetota</taxon>
        <taxon>Actinomycetes</taxon>
        <taxon>Pseudonocardiales</taxon>
        <taxon>Pseudonocardiaceae</taxon>
        <taxon>Pseudonocardia</taxon>
    </lineage>
</organism>
<dbReference type="EMBL" id="BAAAQK010000022">
    <property type="protein sequence ID" value="GAA1866846.1"/>
    <property type="molecule type" value="Genomic_DNA"/>
</dbReference>